<protein>
    <submittedName>
        <fullName evidence="1">Uncharacterized protein</fullName>
    </submittedName>
</protein>
<name>A0A0N9QAZ1_9VIRU</name>
<dbReference type="EMBL" id="KT820662">
    <property type="protein sequence ID" value="ALH23359.1"/>
    <property type="molecule type" value="Genomic_DNA"/>
</dbReference>
<dbReference type="PANTHER" id="PTHR45588">
    <property type="entry name" value="TPR DOMAIN-CONTAINING PROTEIN"/>
    <property type="match status" value="1"/>
</dbReference>
<evidence type="ECO:0000313" key="2">
    <source>
        <dbReference type="Proteomes" id="UP000203826"/>
    </source>
</evidence>
<dbReference type="Proteomes" id="UP000203826">
    <property type="component" value="Segment"/>
</dbReference>
<dbReference type="SUPFAM" id="SSF48452">
    <property type="entry name" value="TPR-like"/>
    <property type="match status" value="1"/>
</dbReference>
<keyword evidence="2" id="KW-1185">Reference proteome</keyword>
<reference evidence="1 2" key="1">
    <citation type="journal article" date="2015" name="Genome Announc.">
        <title>The 474-Kilobase-Pair Complete Genome Sequence of CeV-01B, a Virus Infecting Haptolina (Chrysochromulina) ericina (Prymnesiophyceae).</title>
        <authorList>
            <person name="Gallot-Lavallee L."/>
            <person name="Pagarete A."/>
            <person name="Legendre M."/>
            <person name="Santini S."/>
            <person name="Sandaa R.A."/>
            <person name="Himmelbauer H."/>
            <person name="Ogata H."/>
            <person name="Bratbak G."/>
            <person name="Claverie J.M."/>
        </authorList>
    </citation>
    <scope>NUCLEOTIDE SEQUENCE [LARGE SCALE GENOMIC DNA]</scope>
    <source>
        <strain evidence="1">CeV-01B</strain>
    </source>
</reference>
<evidence type="ECO:0000313" key="1">
    <source>
        <dbReference type="EMBL" id="ALH23359.1"/>
    </source>
</evidence>
<proteinExistence type="predicted"/>
<organism evidence="1 2">
    <name type="scientific">Chrysochromulina ericina virus CeV-01B</name>
    <dbReference type="NCBI Taxonomy" id="3070830"/>
    <lineage>
        <taxon>Viruses</taxon>
        <taxon>Varidnaviria</taxon>
        <taxon>Bamfordvirae</taxon>
        <taxon>Nucleocytoviricota</taxon>
        <taxon>Megaviricetes</taxon>
        <taxon>Imitervirales</taxon>
        <taxon>Mesomimiviridae</taxon>
        <taxon>Tethysvirus</taxon>
        <taxon>Tethysvirus raunefjordenense</taxon>
    </lineage>
</organism>
<sequence length="695" mass="80046">MKLTRKSNKHNKSKNINKTKKNKLHFKNLKLYIPKEIRRLLNLDPPRINNNKILTSLNMLTVSKNSTAQSYINNAMLELYNFNQIEACNNFMMAALYDTNCAFAYWGASYSVQLNINHIIISKNILKFSVESLKRAIILKSNKSTLPVVKDLIDALYNRTIIPNHSIDAPANTKPSYTQIEAMMLQYNKDMESVYKKYSNTNENIDVLYAASIMTIHPWKWWPQGSMYDTYIKSAVKPLPYIKSAYHVLQKVLHHSPYHIGALHYFVHVTEESPHPEVALFAANNLKKLTNNVPLGHIVHVPSHIYSRIGAYMDSITANISAIESDNNYLKYKIKATGRKQINSYYIIEYISHNLHFLIVDAQRMGNIAYCEKYLPILEKHVHKFIDIKGGKNLFLEHFLTVKCQVYLRFGMYKKIIQLSRPQPLYLLWSAVDSFTRLVAYCKLGDQKSAYAEYIIFKEVNNKFIKEAPKETCRCGCSKRHGGVCNPNYGLNKYTYFRKLNIPYDSDDNYDNDQPACCVGKLRDTVYTSPKPGGITSPTGYASDATNRHISVSPAVLFAASGTLTVNNTVLLAQIRETLCHAYIEWFFGGHQDIALEYFKKATKQYEDLQYDEPSAYQSDVHHIYAFALYMSKKYKDALYIIDRGEIPYPNQLNAAFIKMLIYKKIGTKQDIETSKIKYNKLQVLADYTPILHDF</sequence>
<dbReference type="InterPro" id="IPR011990">
    <property type="entry name" value="TPR-like_helical_dom_sf"/>
</dbReference>
<dbReference type="KEGG" id="vg:26049320"/>
<dbReference type="PANTHER" id="PTHR45588:SF1">
    <property type="entry name" value="WW DOMAIN-CONTAINING PROTEIN"/>
    <property type="match status" value="1"/>
</dbReference>
<gene>
    <name evidence="1" type="ORF">ceV_453</name>
</gene>
<accession>A0A0N9QAZ1</accession>